<dbReference type="InterPro" id="IPR005814">
    <property type="entry name" value="Aminotrans_3"/>
</dbReference>
<dbReference type="InterPro" id="IPR050103">
    <property type="entry name" value="Class-III_PLP-dep_AT"/>
</dbReference>
<keyword evidence="11" id="KW-1185">Reference proteome</keyword>
<dbReference type="PANTHER" id="PTHR11986:SF79">
    <property type="entry name" value="ACETYLORNITHINE AMINOTRANSFERASE, MITOCHONDRIAL"/>
    <property type="match status" value="1"/>
</dbReference>
<comment type="similarity">
    <text evidence="3 9">Belongs to the class-III pyridoxal-phosphate-dependent aminotransferase family.</text>
</comment>
<organism evidence="10 11">
    <name type="scientific">Metschnikowia bicuspidata</name>
    <dbReference type="NCBI Taxonomy" id="27322"/>
    <lineage>
        <taxon>Eukaryota</taxon>
        <taxon>Fungi</taxon>
        <taxon>Dikarya</taxon>
        <taxon>Ascomycota</taxon>
        <taxon>Saccharomycotina</taxon>
        <taxon>Pichiomycetes</taxon>
        <taxon>Metschnikowiaceae</taxon>
        <taxon>Metschnikowia</taxon>
    </lineage>
</organism>
<dbReference type="Gene3D" id="3.40.640.10">
    <property type="entry name" value="Type I PLP-dependent aspartate aminotransferase-like (Major domain)"/>
    <property type="match status" value="2"/>
</dbReference>
<evidence type="ECO:0000256" key="5">
    <source>
        <dbReference type="ARBA" id="ARBA00021753"/>
    </source>
</evidence>
<dbReference type="GO" id="GO:0005759">
    <property type="term" value="C:mitochondrial matrix"/>
    <property type="evidence" value="ECO:0007669"/>
    <property type="project" value="TreeGrafter"/>
</dbReference>
<dbReference type="GO" id="GO:0003992">
    <property type="term" value="F:N2-acetyl-L-ornithine:2-oxoglutarate 5-aminotransferase activity"/>
    <property type="evidence" value="ECO:0007669"/>
    <property type="project" value="UniProtKB-EC"/>
</dbReference>
<evidence type="ECO:0000256" key="2">
    <source>
        <dbReference type="ARBA" id="ARBA00005024"/>
    </source>
</evidence>
<dbReference type="PANTHER" id="PTHR11986">
    <property type="entry name" value="AMINOTRANSFERASE CLASS III"/>
    <property type="match status" value="1"/>
</dbReference>
<protein>
    <recommendedName>
        <fullName evidence="5">Acetylornithine aminotransferase, mitochondrial</fullName>
        <ecNumber evidence="4">2.6.1.11</ecNumber>
    </recommendedName>
</protein>
<dbReference type="Proteomes" id="UP000268321">
    <property type="component" value="Unassembled WGS sequence"/>
</dbReference>
<sequence length="379" mass="40613">MRQTILPSTAPRLFVSAVADASAESDTGKYVDNIIKPYTVTTYVRLNVDRKYINFTAGIAVTSLGHAKKQVARIIADQAQQLVHCSNLYYSIPAGELASKLVARTREAAGMADAQRTEIIAFTNGFHGRTMGALLVTANDKDQAPFAPLMPGVHTAYASDICSVEKMMSRDKTCAVIIEPIQGKGGFLVQLKALCVQNDALLIYNEIQGGFERTGAMWAHCALPKEEHPDIVTMIKALGNGLPFNATMISEKMKAALAVSDHGITYGGNPLRVAVGSYVLDQVSNAAFLVRASASSYFFVRSLELIAQANPVKGRGLLLGLQLRQVVDAGAVVDTCHAHRLIVITAGGNVIRLVPALNIPEEAILLGGLNILAQAVRQM</sequence>
<comment type="cofactor">
    <cofactor evidence="1">
        <name>pyridoxal 5'-phosphate</name>
        <dbReference type="ChEBI" id="CHEBI:597326"/>
    </cofactor>
</comment>
<evidence type="ECO:0000256" key="4">
    <source>
        <dbReference type="ARBA" id="ARBA00012919"/>
    </source>
</evidence>
<dbReference type="Gene3D" id="3.90.1150.10">
    <property type="entry name" value="Aspartate Aminotransferase, domain 1"/>
    <property type="match status" value="2"/>
</dbReference>
<dbReference type="InterPro" id="IPR015422">
    <property type="entry name" value="PyrdxlP-dep_Trfase_small"/>
</dbReference>
<keyword evidence="7 10" id="KW-0808">Transferase</keyword>
<evidence type="ECO:0000256" key="9">
    <source>
        <dbReference type="RuleBase" id="RU003560"/>
    </source>
</evidence>
<dbReference type="SUPFAM" id="SSF53383">
    <property type="entry name" value="PLP-dependent transferases"/>
    <property type="match status" value="1"/>
</dbReference>
<accession>A0A4V1J2F2</accession>
<dbReference type="InterPro" id="IPR015424">
    <property type="entry name" value="PyrdxlP-dep_Trfase"/>
</dbReference>
<evidence type="ECO:0000256" key="6">
    <source>
        <dbReference type="ARBA" id="ARBA00022576"/>
    </source>
</evidence>
<evidence type="ECO:0000256" key="1">
    <source>
        <dbReference type="ARBA" id="ARBA00001933"/>
    </source>
</evidence>
<keyword evidence="6" id="KW-0032">Aminotransferase</keyword>
<dbReference type="InterPro" id="IPR015421">
    <property type="entry name" value="PyrdxlP-dep_Trfase_major"/>
</dbReference>
<dbReference type="EC" id="2.6.1.11" evidence="4"/>
<dbReference type="OrthoDB" id="5419315at2759"/>
<dbReference type="EMBL" id="ML004902">
    <property type="protein sequence ID" value="RKP28349.1"/>
    <property type="molecule type" value="Genomic_DNA"/>
</dbReference>
<reference evidence="11" key="1">
    <citation type="journal article" date="2018" name="Nat. Microbiol.">
        <title>Leveraging single-cell genomics to expand the fungal tree of life.</title>
        <authorList>
            <person name="Ahrendt S.R."/>
            <person name="Quandt C.A."/>
            <person name="Ciobanu D."/>
            <person name="Clum A."/>
            <person name="Salamov A."/>
            <person name="Andreopoulos B."/>
            <person name="Cheng J.F."/>
            <person name="Woyke T."/>
            <person name="Pelin A."/>
            <person name="Henrissat B."/>
            <person name="Reynolds N.K."/>
            <person name="Benny G.L."/>
            <person name="Smith M.E."/>
            <person name="James T.Y."/>
            <person name="Grigoriev I.V."/>
        </authorList>
    </citation>
    <scope>NUCLEOTIDE SEQUENCE [LARGE SCALE GENOMIC DNA]</scope>
    <source>
        <strain evidence="11">Baker2002</strain>
    </source>
</reference>
<dbReference type="GO" id="GO:0042802">
    <property type="term" value="F:identical protein binding"/>
    <property type="evidence" value="ECO:0007669"/>
    <property type="project" value="TreeGrafter"/>
</dbReference>
<evidence type="ECO:0000313" key="11">
    <source>
        <dbReference type="Proteomes" id="UP000268321"/>
    </source>
</evidence>
<evidence type="ECO:0000256" key="7">
    <source>
        <dbReference type="ARBA" id="ARBA00022679"/>
    </source>
</evidence>
<evidence type="ECO:0000313" key="10">
    <source>
        <dbReference type="EMBL" id="RKP28349.1"/>
    </source>
</evidence>
<evidence type="ECO:0000256" key="3">
    <source>
        <dbReference type="ARBA" id="ARBA00008954"/>
    </source>
</evidence>
<dbReference type="Pfam" id="PF00202">
    <property type="entry name" value="Aminotran_3"/>
    <property type="match status" value="1"/>
</dbReference>
<dbReference type="GO" id="GO:0030170">
    <property type="term" value="F:pyridoxal phosphate binding"/>
    <property type="evidence" value="ECO:0007669"/>
    <property type="project" value="InterPro"/>
</dbReference>
<proteinExistence type="inferred from homology"/>
<dbReference type="FunFam" id="3.40.640.10:FF:000004">
    <property type="entry name" value="Acetylornithine aminotransferase"/>
    <property type="match status" value="1"/>
</dbReference>
<name>A0A4V1J2F2_9ASCO</name>
<evidence type="ECO:0000256" key="8">
    <source>
        <dbReference type="ARBA" id="ARBA00022898"/>
    </source>
</evidence>
<keyword evidence="8 9" id="KW-0663">Pyridoxal phosphate</keyword>
<gene>
    <name evidence="10" type="ORF">METBISCDRAFT_32242</name>
</gene>
<comment type="pathway">
    <text evidence="2">Amino-acid biosynthesis; L-arginine biosynthesis; N(2)-acetyl-L-ornithine from L-glutamate: step 4/4.</text>
</comment>
<dbReference type="AlphaFoldDB" id="A0A4V1J2F2"/>